<dbReference type="CDD" id="cd01949">
    <property type="entry name" value="GGDEF"/>
    <property type="match status" value="1"/>
</dbReference>
<dbReference type="SUPFAM" id="SSF55785">
    <property type="entry name" value="PYP-like sensor domain (PAS domain)"/>
    <property type="match status" value="3"/>
</dbReference>
<dbReference type="InterPro" id="IPR035919">
    <property type="entry name" value="EAL_sf"/>
</dbReference>
<dbReference type="NCBIfam" id="TIGR00229">
    <property type="entry name" value="sensory_box"/>
    <property type="match status" value="3"/>
</dbReference>
<feature type="domain" description="PAC" evidence="3">
    <location>
        <begin position="216"/>
        <end position="267"/>
    </location>
</feature>
<evidence type="ECO:0000313" key="6">
    <source>
        <dbReference type="EMBL" id="OIR01674.1"/>
    </source>
</evidence>
<dbReference type="PROSITE" id="PS50112">
    <property type="entry name" value="PAS"/>
    <property type="match status" value="1"/>
</dbReference>
<dbReference type="Gene3D" id="3.20.20.450">
    <property type="entry name" value="EAL domain"/>
    <property type="match status" value="1"/>
</dbReference>
<dbReference type="CDD" id="cd00130">
    <property type="entry name" value="PAS"/>
    <property type="match status" value="3"/>
</dbReference>
<dbReference type="EMBL" id="MLJW01000081">
    <property type="protein sequence ID" value="OIR01674.1"/>
    <property type="molecule type" value="Genomic_DNA"/>
</dbReference>
<feature type="domain" description="GGDEF" evidence="5">
    <location>
        <begin position="463"/>
        <end position="596"/>
    </location>
</feature>
<keyword evidence="1" id="KW-0175">Coiled coil</keyword>
<dbReference type="SMART" id="SM00091">
    <property type="entry name" value="PAS"/>
    <property type="match status" value="3"/>
</dbReference>
<dbReference type="FunFam" id="3.30.70.270:FF:000001">
    <property type="entry name" value="Diguanylate cyclase domain protein"/>
    <property type="match status" value="1"/>
</dbReference>
<dbReference type="SMART" id="SM00267">
    <property type="entry name" value="GGDEF"/>
    <property type="match status" value="1"/>
</dbReference>
<keyword evidence="6" id="KW-0378">Hydrolase</keyword>
<feature type="domain" description="PAC" evidence="3">
    <location>
        <begin position="91"/>
        <end position="142"/>
    </location>
</feature>
<dbReference type="InterPro" id="IPR052155">
    <property type="entry name" value="Biofilm_reg_signaling"/>
</dbReference>
<sequence>MPMSARLDRLTEGELRKIMLEQQAILDNATIGILFSRNRQLVSSNALCAEMFGYAPGELIGLPALSLYPSAEAYQELGREAAPVLSSGAAFHAEIQYKRKDGSLFWCRVSAKAVDPHRTQDGTIWIMEDVSEDRVLREALEQSIRELGTIFETAVIGIVVLRSRRIARCNRRMEELFGYAPGEMLGQSTRLWYFTEEDYAGPGAAAYLELAQGNLHQREQLFRRKDGSSFWGRLSARAFDPTRPEAGAVGLFEDITEKRQAEAQVRAALEQQEMIFNNAAVAIMFVRNRVIQRCNRRLEDMFGYSEGELVGNSTLMLFPTVGEYDAFGASAAETIRRGDTVIHELRVKRKDGSRFWLRATGRKTDASGPMLDVIWIFEDVTERHQAEEDLARARDELELRVAERTAELASTNEQLQEEIFERLQAEQRIWHLAHHDALTGLPNRSLLLDRLDQALTQASRTRHRLAVIFLDLDRFKSINDTLGHAVGDQLLKHVAERLRAAVRAVDTVSRLGGDEFVMVLHEIDRPDDAVLVAEKVIAALAQAVEIEGHRLLATPSIGISIYPDDGDEAYALMKNADTAMYHAKASGRNNFQFFTAKMNEEAARLFNLEHRLRGAIERGEFLLYYQPLIDRQKNAVCGMEALVRWQDPERGLISPAEFVPVAEETGLIVPLGLWVLREACRQNSAWQAQGYPPLPVSVNISPRQFRERGLVDAVRAALAETGQPPGLLELEITESTLMHDADETLDKLRQIAAMGVRLAVDDFGTGYSSLSYLKRFPVHKLKIDQSFVRDLGDDRDDAAIVAAIIALARALGLKVLAEGVETDAQFTALANFGCLEFQGFLFSRPLAPDNAEAIFRPPTLPLRA</sequence>
<dbReference type="InterPro" id="IPR035965">
    <property type="entry name" value="PAS-like_dom_sf"/>
</dbReference>
<reference evidence="6" key="1">
    <citation type="submission" date="2016-10" db="EMBL/GenBank/DDBJ databases">
        <title>Sequence of Gallionella enrichment culture.</title>
        <authorList>
            <person name="Poehlein A."/>
            <person name="Muehling M."/>
            <person name="Daniel R."/>
        </authorList>
    </citation>
    <scope>NUCLEOTIDE SEQUENCE</scope>
</reference>
<feature type="coiled-coil region" evidence="1">
    <location>
        <begin position="383"/>
        <end position="414"/>
    </location>
</feature>
<feature type="domain" description="PAS" evidence="2">
    <location>
        <begin position="170"/>
        <end position="198"/>
    </location>
</feature>
<dbReference type="InterPro" id="IPR012226">
    <property type="entry name" value="Diguanyl_cyclase/Pdiesterase"/>
</dbReference>
<dbReference type="SUPFAM" id="SSF55073">
    <property type="entry name" value="Nucleotide cyclase"/>
    <property type="match status" value="1"/>
</dbReference>
<dbReference type="PROSITE" id="PS50113">
    <property type="entry name" value="PAC"/>
    <property type="match status" value="3"/>
</dbReference>
<comment type="caution">
    <text evidence="6">The sequence shown here is derived from an EMBL/GenBank/DDBJ whole genome shotgun (WGS) entry which is preliminary data.</text>
</comment>
<dbReference type="Pfam" id="PF13426">
    <property type="entry name" value="PAS_9"/>
    <property type="match status" value="3"/>
</dbReference>
<dbReference type="Gene3D" id="3.30.450.20">
    <property type="entry name" value="PAS domain"/>
    <property type="match status" value="3"/>
</dbReference>
<dbReference type="InterPro" id="IPR043128">
    <property type="entry name" value="Rev_trsase/Diguanyl_cyclase"/>
</dbReference>
<name>A0A1J5S0M6_9ZZZZ</name>
<dbReference type="SMART" id="SM00052">
    <property type="entry name" value="EAL"/>
    <property type="match status" value="1"/>
</dbReference>
<evidence type="ECO:0000256" key="1">
    <source>
        <dbReference type="SAM" id="Coils"/>
    </source>
</evidence>
<accession>A0A1J5S0M6</accession>
<dbReference type="InterPro" id="IPR000014">
    <property type="entry name" value="PAS"/>
</dbReference>
<proteinExistence type="predicted"/>
<dbReference type="AlphaFoldDB" id="A0A1J5S0M6"/>
<evidence type="ECO:0000259" key="2">
    <source>
        <dbReference type="PROSITE" id="PS50112"/>
    </source>
</evidence>
<evidence type="ECO:0000259" key="4">
    <source>
        <dbReference type="PROSITE" id="PS50883"/>
    </source>
</evidence>
<dbReference type="InterPro" id="IPR000700">
    <property type="entry name" value="PAS-assoc_C"/>
</dbReference>
<feature type="domain" description="PAC" evidence="3">
    <location>
        <begin position="341"/>
        <end position="392"/>
    </location>
</feature>
<dbReference type="PANTHER" id="PTHR44757:SF2">
    <property type="entry name" value="BIOFILM ARCHITECTURE MAINTENANCE PROTEIN MBAA"/>
    <property type="match status" value="1"/>
</dbReference>
<dbReference type="CDD" id="cd01948">
    <property type="entry name" value="EAL"/>
    <property type="match status" value="1"/>
</dbReference>
<dbReference type="NCBIfam" id="TIGR00254">
    <property type="entry name" value="GGDEF"/>
    <property type="match status" value="1"/>
</dbReference>
<dbReference type="EC" id="3.1.4.52" evidence="6"/>
<dbReference type="Gene3D" id="3.30.70.270">
    <property type="match status" value="1"/>
</dbReference>
<dbReference type="InterPro" id="IPR001610">
    <property type="entry name" value="PAC"/>
</dbReference>
<dbReference type="InterPro" id="IPR000160">
    <property type="entry name" value="GGDEF_dom"/>
</dbReference>
<dbReference type="PROSITE" id="PS50887">
    <property type="entry name" value="GGDEF"/>
    <property type="match status" value="1"/>
</dbReference>
<evidence type="ECO:0000259" key="3">
    <source>
        <dbReference type="PROSITE" id="PS50113"/>
    </source>
</evidence>
<gene>
    <name evidence="6" type="primary">gmr_92</name>
    <name evidence="6" type="ORF">GALL_161760</name>
</gene>
<dbReference type="PANTHER" id="PTHR44757">
    <property type="entry name" value="DIGUANYLATE CYCLASE DGCP"/>
    <property type="match status" value="1"/>
</dbReference>
<dbReference type="PIRSF" id="PIRSF005925">
    <property type="entry name" value="Dos"/>
    <property type="match status" value="1"/>
</dbReference>
<feature type="domain" description="EAL" evidence="4">
    <location>
        <begin position="605"/>
        <end position="859"/>
    </location>
</feature>
<evidence type="ECO:0000259" key="5">
    <source>
        <dbReference type="PROSITE" id="PS50887"/>
    </source>
</evidence>
<dbReference type="InterPro" id="IPR029787">
    <property type="entry name" value="Nucleotide_cyclase"/>
</dbReference>
<organism evidence="6">
    <name type="scientific">mine drainage metagenome</name>
    <dbReference type="NCBI Taxonomy" id="410659"/>
    <lineage>
        <taxon>unclassified sequences</taxon>
        <taxon>metagenomes</taxon>
        <taxon>ecological metagenomes</taxon>
    </lineage>
</organism>
<dbReference type="SMART" id="SM00086">
    <property type="entry name" value="PAC"/>
    <property type="match status" value="3"/>
</dbReference>
<dbReference type="Pfam" id="PF00990">
    <property type="entry name" value="GGDEF"/>
    <property type="match status" value="1"/>
</dbReference>
<protein>
    <submittedName>
        <fullName evidence="6">Cyclic di-GMP phosphodiesterase Gmr</fullName>
        <ecNumber evidence="6">3.1.4.52</ecNumber>
    </submittedName>
</protein>
<dbReference type="SUPFAM" id="SSF141868">
    <property type="entry name" value="EAL domain-like"/>
    <property type="match status" value="1"/>
</dbReference>
<dbReference type="Pfam" id="PF00563">
    <property type="entry name" value="EAL"/>
    <property type="match status" value="1"/>
</dbReference>
<dbReference type="FunFam" id="3.20.20.450:FF:000001">
    <property type="entry name" value="Cyclic di-GMP phosphodiesterase yahA"/>
    <property type="match status" value="1"/>
</dbReference>
<dbReference type="InterPro" id="IPR001633">
    <property type="entry name" value="EAL_dom"/>
</dbReference>
<dbReference type="GO" id="GO:0071111">
    <property type="term" value="F:cyclic-guanylate-specific phosphodiesterase activity"/>
    <property type="evidence" value="ECO:0007669"/>
    <property type="project" value="UniProtKB-EC"/>
</dbReference>
<dbReference type="PROSITE" id="PS50883">
    <property type="entry name" value="EAL"/>
    <property type="match status" value="1"/>
</dbReference>